<evidence type="ECO:0000256" key="3">
    <source>
        <dbReference type="ARBA" id="ARBA00022448"/>
    </source>
</evidence>
<dbReference type="SUPFAM" id="SSF160240">
    <property type="entry name" value="Cation efflux protein cytoplasmic domain-like"/>
    <property type="match status" value="1"/>
</dbReference>
<dbReference type="EMBL" id="CH476609">
    <property type="protein sequence ID" value="EAU29568.1"/>
    <property type="molecule type" value="Genomic_DNA"/>
</dbReference>
<dbReference type="OMA" id="HINGTNT"/>
<reference evidence="13" key="1">
    <citation type="submission" date="2005-09" db="EMBL/GenBank/DDBJ databases">
        <title>Annotation of the Aspergillus terreus NIH2624 genome.</title>
        <authorList>
            <person name="Birren B.W."/>
            <person name="Lander E.S."/>
            <person name="Galagan J.E."/>
            <person name="Nusbaum C."/>
            <person name="Devon K."/>
            <person name="Henn M."/>
            <person name="Ma L.-J."/>
            <person name="Jaffe D.B."/>
            <person name="Butler J."/>
            <person name="Alvarez P."/>
            <person name="Gnerre S."/>
            <person name="Grabherr M."/>
            <person name="Kleber M."/>
            <person name="Mauceli E.W."/>
            <person name="Brockman W."/>
            <person name="Rounsley S."/>
            <person name="Young S.K."/>
            <person name="LaButti K."/>
            <person name="Pushparaj V."/>
            <person name="DeCaprio D."/>
            <person name="Crawford M."/>
            <person name="Koehrsen M."/>
            <person name="Engels R."/>
            <person name="Montgomery P."/>
            <person name="Pearson M."/>
            <person name="Howarth C."/>
            <person name="Larson L."/>
            <person name="Luoma S."/>
            <person name="White J."/>
            <person name="Alvarado L."/>
            <person name="Kodira C.D."/>
            <person name="Zeng Q."/>
            <person name="Oleary S."/>
            <person name="Yandava C."/>
            <person name="Denning D.W."/>
            <person name="Nierman W.C."/>
            <person name="Milne T."/>
            <person name="Madden K."/>
        </authorList>
    </citation>
    <scope>NUCLEOTIDE SEQUENCE [LARGE SCALE GENOMIC DNA]</scope>
    <source>
        <strain evidence="13">NIH 2624 / FGSC A1156</strain>
    </source>
</reference>
<evidence type="ECO:0000256" key="1">
    <source>
        <dbReference type="ARBA" id="ARBA00004141"/>
    </source>
</evidence>
<evidence type="ECO:0000313" key="13">
    <source>
        <dbReference type="Proteomes" id="UP000007963"/>
    </source>
</evidence>
<feature type="transmembrane region" description="Helical" evidence="9">
    <location>
        <begin position="15"/>
        <end position="34"/>
    </location>
</feature>
<dbReference type="VEuPathDB" id="FungiDB:ATEG_10119"/>
<dbReference type="InterPro" id="IPR036837">
    <property type="entry name" value="Cation_efflux_CTD_sf"/>
</dbReference>
<dbReference type="Proteomes" id="UP000007963">
    <property type="component" value="Unassembled WGS sequence"/>
</dbReference>
<keyword evidence="7 9" id="KW-0472">Membrane</keyword>
<comment type="similarity">
    <text evidence="2">Belongs to the cation diffusion facilitator (CDF) transporter (TC 2.A.4) family. SLC30A subfamily.</text>
</comment>
<evidence type="ECO:0000256" key="2">
    <source>
        <dbReference type="ARBA" id="ARBA00008873"/>
    </source>
</evidence>
<evidence type="ECO:0000313" key="12">
    <source>
        <dbReference type="EMBL" id="EAU29568.1"/>
    </source>
</evidence>
<keyword evidence="3" id="KW-0813">Transport</keyword>
<dbReference type="Pfam" id="PF01545">
    <property type="entry name" value="Cation_efflux"/>
    <property type="match status" value="1"/>
</dbReference>
<protein>
    <submittedName>
        <fullName evidence="12">Uncharacterized protein</fullName>
    </submittedName>
</protein>
<evidence type="ECO:0000256" key="6">
    <source>
        <dbReference type="ARBA" id="ARBA00022989"/>
    </source>
</evidence>
<dbReference type="Pfam" id="PF16916">
    <property type="entry name" value="ZT_dimer"/>
    <property type="match status" value="1"/>
</dbReference>
<keyword evidence="6 9" id="KW-1133">Transmembrane helix</keyword>
<evidence type="ECO:0000256" key="8">
    <source>
        <dbReference type="SAM" id="MobiDB-lite"/>
    </source>
</evidence>
<dbReference type="Gene3D" id="1.20.1510.10">
    <property type="entry name" value="Cation efflux protein transmembrane domain"/>
    <property type="match status" value="1"/>
</dbReference>
<proteinExistence type="inferred from homology"/>
<keyword evidence="4 9" id="KW-0812">Transmembrane</keyword>
<dbReference type="GO" id="GO:0006882">
    <property type="term" value="P:intracellular zinc ion homeostasis"/>
    <property type="evidence" value="ECO:0007669"/>
    <property type="project" value="TreeGrafter"/>
</dbReference>
<dbReference type="GO" id="GO:0005385">
    <property type="term" value="F:zinc ion transmembrane transporter activity"/>
    <property type="evidence" value="ECO:0007669"/>
    <property type="project" value="TreeGrafter"/>
</dbReference>
<evidence type="ECO:0000256" key="9">
    <source>
        <dbReference type="SAM" id="Phobius"/>
    </source>
</evidence>
<evidence type="ECO:0000256" key="4">
    <source>
        <dbReference type="ARBA" id="ARBA00022692"/>
    </source>
</evidence>
<feature type="region of interest" description="Disordered" evidence="8">
    <location>
        <begin position="39"/>
        <end position="66"/>
    </location>
</feature>
<dbReference type="InterPro" id="IPR027470">
    <property type="entry name" value="Cation_efflux_CTD"/>
</dbReference>
<dbReference type="OrthoDB" id="9944568at2759"/>
<organism evidence="12 13">
    <name type="scientific">Aspergillus terreus (strain NIH 2624 / FGSC A1156)</name>
    <dbReference type="NCBI Taxonomy" id="341663"/>
    <lineage>
        <taxon>Eukaryota</taxon>
        <taxon>Fungi</taxon>
        <taxon>Dikarya</taxon>
        <taxon>Ascomycota</taxon>
        <taxon>Pezizomycotina</taxon>
        <taxon>Eurotiomycetes</taxon>
        <taxon>Eurotiomycetidae</taxon>
        <taxon>Eurotiales</taxon>
        <taxon>Aspergillaceae</taxon>
        <taxon>Aspergillus</taxon>
        <taxon>Aspergillus subgen. Circumdati</taxon>
    </lineage>
</organism>
<evidence type="ECO:0000256" key="7">
    <source>
        <dbReference type="ARBA" id="ARBA00023136"/>
    </source>
</evidence>
<dbReference type="SUPFAM" id="SSF161111">
    <property type="entry name" value="Cation efflux protein transmembrane domain-like"/>
    <property type="match status" value="1"/>
</dbReference>
<accession>Q0C865</accession>
<dbReference type="GO" id="GO:0016020">
    <property type="term" value="C:membrane"/>
    <property type="evidence" value="ECO:0007669"/>
    <property type="project" value="UniProtKB-SubCell"/>
</dbReference>
<evidence type="ECO:0000259" key="11">
    <source>
        <dbReference type="Pfam" id="PF16916"/>
    </source>
</evidence>
<comment type="subcellular location">
    <subcellularLocation>
        <location evidence="1">Membrane</location>
        <topology evidence="1">Multi-pass membrane protein</topology>
    </subcellularLocation>
</comment>
<dbReference type="GeneID" id="4319446"/>
<dbReference type="RefSeq" id="XP_001209421.1">
    <property type="nucleotide sequence ID" value="XM_001209421.1"/>
</dbReference>
<name>Q0C865_ASPTN</name>
<gene>
    <name evidence="12" type="ORF">ATEG_10119</name>
</gene>
<dbReference type="PANTHER" id="PTHR45820:SF5">
    <property type="entry name" value="DIFFUSION FACILITATOR FAMILY METAL ION TRANSPORTER, PUTATIVE-RELATED"/>
    <property type="match status" value="1"/>
</dbReference>
<dbReference type="InterPro" id="IPR058533">
    <property type="entry name" value="Cation_efflux_TM"/>
</dbReference>
<evidence type="ECO:0000256" key="5">
    <source>
        <dbReference type="ARBA" id="ARBA00022833"/>
    </source>
</evidence>
<sequence length="224" mass="24346">MLERLIGAAVENPRLMFAMGAVGLGLNLVSVVVLQGHGHDHSHGHGHGHGQSSKKEDESLQHTHEHDHDHDLNMLGVLLHIISDAANNLGVMAAALVIWFASAPASIDPLHVQLDLEKIPGVLAIHELHIWRLNQRKTLASVHIVLPEGADWAGTTRAVNGCFHAHGIHSATLQPEIKMQVQVQMLDGVVVREKEKCRVLCGEVCEELRCCSEGSDGSERNVPL</sequence>
<dbReference type="InterPro" id="IPR027469">
    <property type="entry name" value="Cation_efflux_TMD_sf"/>
</dbReference>
<dbReference type="eggNOG" id="KOG1483">
    <property type="taxonomic scope" value="Eukaryota"/>
</dbReference>
<feature type="domain" description="Cation efflux protein transmembrane" evidence="10">
    <location>
        <begin position="2"/>
        <end position="109"/>
    </location>
</feature>
<dbReference type="STRING" id="341663.Q0C865"/>
<evidence type="ECO:0000259" key="10">
    <source>
        <dbReference type="Pfam" id="PF01545"/>
    </source>
</evidence>
<feature type="domain" description="Cation efflux protein cytoplasmic" evidence="11">
    <location>
        <begin position="113"/>
        <end position="149"/>
    </location>
</feature>
<dbReference type="AlphaFoldDB" id="Q0C865"/>
<dbReference type="HOGENOM" id="CLU_1234767_0_0_1"/>
<dbReference type="PANTHER" id="PTHR45820">
    <property type="entry name" value="FI23527P1"/>
    <property type="match status" value="1"/>
</dbReference>
<feature type="compositionally biased region" description="Basic and acidic residues" evidence="8">
    <location>
        <begin position="53"/>
        <end position="66"/>
    </location>
</feature>
<keyword evidence="5" id="KW-0862">Zinc</keyword>